<gene>
    <name evidence="7" type="ORF">WKW80_23795</name>
</gene>
<dbReference type="PROSITE" id="PS00059">
    <property type="entry name" value="ADH_ZINC"/>
    <property type="match status" value="1"/>
</dbReference>
<dbReference type="Gene3D" id="3.90.180.10">
    <property type="entry name" value="Medium-chain alcohol dehydrogenases, catalytic domain"/>
    <property type="match status" value="1"/>
</dbReference>
<comment type="caution">
    <text evidence="7">The sequence shown here is derived from an EMBL/GenBank/DDBJ whole genome shotgun (WGS) entry which is preliminary data.</text>
</comment>
<dbReference type="InterPro" id="IPR020843">
    <property type="entry name" value="ER"/>
</dbReference>
<keyword evidence="2 5" id="KW-0862">Zinc</keyword>
<reference evidence="7 8" key="1">
    <citation type="submission" date="2024-03" db="EMBL/GenBank/DDBJ databases">
        <title>Novel species of the genus Variovorax.</title>
        <authorList>
            <person name="Liu Q."/>
            <person name="Xin Y.-H."/>
        </authorList>
    </citation>
    <scope>NUCLEOTIDE SEQUENCE [LARGE SCALE GENOMIC DNA]</scope>
    <source>
        <strain evidence="7 8">KACC 18501</strain>
    </source>
</reference>
<accession>A0ABU8W526</accession>
<dbReference type="Pfam" id="PF08240">
    <property type="entry name" value="ADH_N"/>
    <property type="match status" value="1"/>
</dbReference>
<dbReference type="SUPFAM" id="SSF50129">
    <property type="entry name" value="GroES-like"/>
    <property type="match status" value="2"/>
</dbReference>
<dbReference type="InterPro" id="IPR013154">
    <property type="entry name" value="ADH-like_N"/>
</dbReference>
<dbReference type="Proteomes" id="UP001363010">
    <property type="component" value="Unassembled WGS sequence"/>
</dbReference>
<evidence type="ECO:0000259" key="6">
    <source>
        <dbReference type="SMART" id="SM00829"/>
    </source>
</evidence>
<evidence type="ECO:0000313" key="8">
    <source>
        <dbReference type="Proteomes" id="UP001363010"/>
    </source>
</evidence>
<name>A0ABU8W526_9BURK</name>
<evidence type="ECO:0000256" key="3">
    <source>
        <dbReference type="ARBA" id="ARBA00023002"/>
    </source>
</evidence>
<dbReference type="InterPro" id="IPR013149">
    <property type="entry name" value="ADH-like_C"/>
</dbReference>
<comment type="cofactor">
    <cofactor evidence="5">
        <name>Zn(2+)</name>
        <dbReference type="ChEBI" id="CHEBI:29105"/>
    </cofactor>
</comment>
<dbReference type="RefSeq" id="WP_340366040.1">
    <property type="nucleotide sequence ID" value="NZ_JBBKZV010000018.1"/>
</dbReference>
<dbReference type="SUPFAM" id="SSF51735">
    <property type="entry name" value="NAD(P)-binding Rossmann-fold domains"/>
    <property type="match status" value="1"/>
</dbReference>
<evidence type="ECO:0000256" key="4">
    <source>
        <dbReference type="ARBA" id="ARBA00023027"/>
    </source>
</evidence>
<dbReference type="EMBL" id="JBBKZV010000018">
    <property type="protein sequence ID" value="MEJ8825015.1"/>
    <property type="molecule type" value="Genomic_DNA"/>
</dbReference>
<dbReference type="InterPro" id="IPR011032">
    <property type="entry name" value="GroES-like_sf"/>
</dbReference>
<organism evidence="7 8">
    <name type="scientific">Variovorax humicola</name>
    <dbReference type="NCBI Taxonomy" id="1769758"/>
    <lineage>
        <taxon>Bacteria</taxon>
        <taxon>Pseudomonadati</taxon>
        <taxon>Pseudomonadota</taxon>
        <taxon>Betaproteobacteria</taxon>
        <taxon>Burkholderiales</taxon>
        <taxon>Comamonadaceae</taxon>
        <taxon>Variovorax</taxon>
    </lineage>
</organism>
<evidence type="ECO:0000256" key="1">
    <source>
        <dbReference type="ARBA" id="ARBA00022723"/>
    </source>
</evidence>
<evidence type="ECO:0000256" key="2">
    <source>
        <dbReference type="ARBA" id="ARBA00022833"/>
    </source>
</evidence>
<dbReference type="PANTHER" id="PTHR43880">
    <property type="entry name" value="ALCOHOL DEHYDROGENASE"/>
    <property type="match status" value="1"/>
</dbReference>
<dbReference type="CDD" id="cd08279">
    <property type="entry name" value="Zn_ADH_class_III"/>
    <property type="match status" value="1"/>
</dbReference>
<dbReference type="Pfam" id="PF00107">
    <property type="entry name" value="ADH_zinc_N"/>
    <property type="match status" value="1"/>
</dbReference>
<evidence type="ECO:0000313" key="7">
    <source>
        <dbReference type="EMBL" id="MEJ8825015.1"/>
    </source>
</evidence>
<protein>
    <submittedName>
        <fullName evidence="7">Zn-dependent alcohol dehydrogenase</fullName>
    </submittedName>
</protein>
<dbReference type="InterPro" id="IPR002328">
    <property type="entry name" value="ADH_Zn_CS"/>
</dbReference>
<keyword evidence="8" id="KW-1185">Reference proteome</keyword>
<dbReference type="Gene3D" id="3.40.50.720">
    <property type="entry name" value="NAD(P)-binding Rossmann-like Domain"/>
    <property type="match status" value="1"/>
</dbReference>
<keyword evidence="4" id="KW-0520">NAD</keyword>
<sequence length="370" mass="38689">MQMKSKAVVYRGDGKTVQVEDILVDSPGPGEVMIRMAACGVCHSDLSVTNGTLPLPAPVILGHEGAGVVHQVGEGVTGLRVGDHVISSFVNTCGQCRYCVTGRANLCETSKTTPPGKLLGGHQRTSDAQGQPLGVMAGCGVMSEYATLHENSVVKITPGVPLDRCALIGCGVMTGWGAACNTAKVEAGSICVVFGAGGVGLSTIQGCQSAGANMIVAVDMLASKLEMAKVFGATHVIDSSKTENLVKDLCKLTGGGADYAFECVGHGEIVAQAYACLRNGGTAVVVGVARPDNTTTLRTASFAFEEKTLKGSFYGSTRPRYDFPRLVSLYQAGKLKLDELITKRYRIEDAPQAFDDLVHGRNARGVIVFD</sequence>
<proteinExistence type="inferred from homology"/>
<keyword evidence="3" id="KW-0560">Oxidoreductase</keyword>
<keyword evidence="1 5" id="KW-0479">Metal-binding</keyword>
<dbReference type="PANTHER" id="PTHR43880:SF12">
    <property type="entry name" value="ALCOHOL DEHYDROGENASE CLASS-3"/>
    <property type="match status" value="1"/>
</dbReference>
<dbReference type="InterPro" id="IPR036291">
    <property type="entry name" value="NAD(P)-bd_dom_sf"/>
</dbReference>
<dbReference type="SMART" id="SM00829">
    <property type="entry name" value="PKS_ER"/>
    <property type="match status" value="1"/>
</dbReference>
<feature type="domain" description="Enoyl reductase (ER)" evidence="6">
    <location>
        <begin position="12"/>
        <end position="369"/>
    </location>
</feature>
<evidence type="ECO:0000256" key="5">
    <source>
        <dbReference type="RuleBase" id="RU361277"/>
    </source>
</evidence>
<comment type="similarity">
    <text evidence="5">Belongs to the zinc-containing alcohol dehydrogenase family.</text>
</comment>